<comment type="caution">
    <text evidence="2">The sequence shown here is derived from an EMBL/GenBank/DDBJ whole genome shotgun (WGS) entry which is preliminary data.</text>
</comment>
<feature type="region of interest" description="Disordered" evidence="1">
    <location>
        <begin position="1368"/>
        <end position="1410"/>
    </location>
</feature>
<feature type="compositionally biased region" description="Basic and acidic residues" evidence="1">
    <location>
        <begin position="2537"/>
        <end position="2550"/>
    </location>
</feature>
<feature type="region of interest" description="Disordered" evidence="1">
    <location>
        <begin position="903"/>
        <end position="928"/>
    </location>
</feature>
<reference evidence="2 3" key="1">
    <citation type="journal article" date="2022" name="bioRxiv">
        <title>Genomics of Preaxostyla Flagellates Illuminates Evolutionary Transitions and the Path Towards Mitochondrial Loss.</title>
        <authorList>
            <person name="Novak L.V.F."/>
            <person name="Treitli S.C."/>
            <person name="Pyrih J."/>
            <person name="Halakuc P."/>
            <person name="Pipaliya S.V."/>
            <person name="Vacek V."/>
            <person name="Brzon O."/>
            <person name="Soukal P."/>
            <person name="Eme L."/>
            <person name="Dacks J.B."/>
            <person name="Karnkowska A."/>
            <person name="Elias M."/>
            <person name="Hampl V."/>
        </authorList>
    </citation>
    <scope>NUCLEOTIDE SEQUENCE [LARGE SCALE GENOMIC DNA]</scope>
    <source>
        <strain evidence="2">NAU3</strain>
        <tissue evidence="2">Gut</tissue>
    </source>
</reference>
<gene>
    <name evidence="2" type="ORF">BLNAU_15425</name>
</gene>
<sequence length="2559" mass="288313">MNVVDSQNQQVVFDSYSTYNNCEETPVTGIISGYFHSRTELSLITTKHFQTFRAIHSIFTIPQVDTLDCVLIISVDGEWMLLQWDQEEFFPLATGSINNALSVLSHNTAKRRFRLNPSFVWHGEVVPVSRDDSPYLSHPKSSAPPEMVERFPRVSMKYILIVDDCVPVSLSYEGPDAPTMRLIKEQKDNILKRILANPYKFTSTDPQSSHLLQLIPDLKNGLEREWGFPSAKSVLADEKKTIQSQINDGDSHDPLHLKRPVSPRLVRHTRPTIKRIVPIAVAETFVFLETYSSVESSQIKINNKATQPILKDLMKQHLSLIQILTRIRHMMPLCTLQPVSFPLFPLGSSTTVPSSKSDSETKDDDSEDPNPTTQLLEELHSTKLSLLSSSASKNTISYTLLCDLALGVSLIYLTFDFTTMTFCWYPAIITNMPQTSHRLYRLSDQQAFSPFSLSLFLATLPDSSPFSISDVFVPSFEHFRRIVADRMERPREKSPRSSSTSPINESTKQTHTILPPHHKHRRLHSESISELFSLSEDYESINTHISVLKKNIFENSSISLPFRCTLVDQQYPSIPFAVIGSDHIIVSSNSSVQHVSFAPHLFSAIPLAVYAFPHSLMSSQQSLVGTQEIKHRPATRKLEVHSRLASGAIPPPHPIVPQSTRTFLNKASLTLFIVSYHRMFIIDEGKMQTVLFSSSAVRNSHFFPPQNLVHSTKRNSPLHVRTSNPLIFLPAIHGQSSVFSVPTRSFIQRQRFSSFLPDSFIAKSVQAVDRETFHQGLSPRDEHIFIGGFNDLTTIRISKQASSLRPILRTSYFNILPTLFSSTLGVGHKSHTLLLINSTMSSPETNKTQSTSLLYRFISSKCHAINAEEHGVKSHGLTLCFGPVEHGVVQILGTEVRVLPTRKLKGDPTEKETEQTRPQPFSASRFTSMSPPAEFETVLPSQDRIQKWEPPPSSELIPYGHIQKYKEGQIIIEHGSFTHNYIAVSFHCHVILLKWTAPSTICPNGLLVHTQTLSLDSAVNSLDLFTFSGKTLLVVGYGTPSSLRIFGIYPRELGIATARYCHEFHQQHHIARLKTIHSIHPLDPLHFADNHFDDIVNRGVSKHKILGLNLDESMTCTVSQTGEDECVLLCGSDFALPIYKTHLTNFNGKTDNDGDLVLFVWFETGSIEWTVLDKTLIVPIIGRTQPLRDVSRFITEDALKWTGQIVEVQNSVVFRGNTLLQAAYDTARKEVVCIPINVKDRVTSFQPLTIKSDPRWVSSHFSAVWIQDLDKRLTFGTLTNPARTISAHADKTTKPVALCAIPLLDVVCVIEKFNPSMKGSDGQPDGMIFDPDVRILTQQNRTDEKNGTYTQSTTVKVKQDEEDWAAEQLNDPSWQNPATNFDSNETHLKPNLPPTDTSDPSTQSSSPYFTTDTVASPFSRFDAQSTRNGMKMFRESVIMHMFGTDIINTSAATRLWPVYNTPNMPSHSKRGTEWPYRDLFVSEFHHATPTFDANGIPYSDLVADHFIGRYGDIQSESDIIPTLPDICPPPPLCYTQGTSFSDDVPPTEMFKQINQRRKQNRMGEDSSSQATIKPRAGYAMVLYNSENFSLGMTMTYLSTIPREIAGTEYDKTERPFLYHTFSQITALNLPTEESTVITQRVNEVHYLDQLGADDSVLMSKSTEITDFSTESYTKEQSHALVAVCGKESLESLQNRQANEYTRSRLIHSDILIFRISRIFSSTQDHHQFSGFDPSTVDIDNPNHLISLNKDHPLFIPTTFPSFHGPDTGVMETLSIQFVRRIRILGPVHSILAVPSLLFVLNGKFLLGFSITNSSSEADPTSFIPSHPPTKTCSCTSALFDSDGLQTTTYPAHIEFIKPSPNPDRFKLLQYSPKSEISIDIVMHIKSQGTLTGMNVTGISDDPTLYQALIRSLMFPSKVSELVSHFKQEDEDMKLLRENHLQAINQATRVERAYRIIFVTAPNLVSIVDMYLPPGFPLQMQHTPLVSGLCAFHKHLSPAAEALLSLARSEQNKPLMIQVDNQTDSPGLLTPLSPNIMSPPTHIQPTSLGALTQRLETSRLAPLAPHIHYSKAFFTPMVQTMTGMTPILEVDSVPPPPIAYDLSSDIFTSSCAVGFVVSEIVTFAAPSIVTNVLMHDNIHFTVISDHDVLTYIIAANPLLHTKDHQTLVCSECGENFEKECLFGRGMVWLMQRYQSNEQVLSLLHSDALNKNEQNRTRTQLLTFYDQIKQELDVDWKKMLEDPTFKSDLISPNVYEAAKIAPLELLFSYSKSRSSLVPLHHYTISHPFLFSSLPSLPPMQIFTTTMAFSFTPFPVTGYHNGTLLCLLQVPFFEQTFGTAWRHPTSECVLQNWQMEETVYEHYLESEIMNEFEETSAISTDLYPCAYVAFPLIVNTNRMTVLNFEMENFLPSHPNFKREKATKAVRDAYDRFAQKMLTRFNFRYKLRSKISAFIEQYSATTGHPPTSETLQTLIRTTRTTKPFDNPNITRVFNPKAMSSSSNALQPLRVQFGETHPQLPLQFRSLDESEGDTSGSMFEALEDRDWADSHHENEQDQFVFPQT</sequence>
<organism evidence="2 3">
    <name type="scientific">Blattamonas nauphoetae</name>
    <dbReference type="NCBI Taxonomy" id="2049346"/>
    <lineage>
        <taxon>Eukaryota</taxon>
        <taxon>Metamonada</taxon>
        <taxon>Preaxostyla</taxon>
        <taxon>Oxymonadida</taxon>
        <taxon>Blattamonas</taxon>
    </lineage>
</organism>
<proteinExistence type="predicted"/>
<feature type="region of interest" description="Disordered" evidence="1">
    <location>
        <begin position="487"/>
        <end position="522"/>
    </location>
</feature>
<dbReference type="InterPro" id="IPR015943">
    <property type="entry name" value="WD40/YVTN_repeat-like_dom_sf"/>
</dbReference>
<feature type="compositionally biased region" description="Basic and acidic residues" evidence="1">
    <location>
        <begin position="904"/>
        <end position="915"/>
    </location>
</feature>
<feature type="compositionally biased region" description="Polar residues" evidence="1">
    <location>
        <begin position="916"/>
        <end position="928"/>
    </location>
</feature>
<protein>
    <recommendedName>
        <fullName evidence="4">Cleavage/polyadenylation specificity factor A subunit C-terminal domain-containing protein</fullName>
    </recommendedName>
</protein>
<feature type="region of interest" description="Disordered" evidence="1">
    <location>
        <begin position="352"/>
        <end position="373"/>
    </location>
</feature>
<keyword evidence="3" id="KW-1185">Reference proteome</keyword>
<dbReference type="EMBL" id="JARBJD010000152">
    <property type="protein sequence ID" value="KAK2949674.1"/>
    <property type="molecule type" value="Genomic_DNA"/>
</dbReference>
<dbReference type="Gene3D" id="2.130.10.10">
    <property type="entry name" value="YVTN repeat-like/Quinoprotein amine dehydrogenase"/>
    <property type="match status" value="1"/>
</dbReference>
<evidence type="ECO:0000313" key="3">
    <source>
        <dbReference type="Proteomes" id="UP001281761"/>
    </source>
</evidence>
<accession>A0ABQ9XFP0</accession>
<dbReference type="Proteomes" id="UP001281761">
    <property type="component" value="Unassembled WGS sequence"/>
</dbReference>
<evidence type="ECO:0000313" key="2">
    <source>
        <dbReference type="EMBL" id="KAK2949674.1"/>
    </source>
</evidence>
<feature type="compositionally biased region" description="Polar residues" evidence="1">
    <location>
        <begin position="1370"/>
        <end position="1383"/>
    </location>
</feature>
<feature type="compositionally biased region" description="Low complexity" evidence="1">
    <location>
        <begin position="496"/>
        <end position="506"/>
    </location>
</feature>
<name>A0ABQ9XFP0_9EUKA</name>
<feature type="compositionally biased region" description="Low complexity" evidence="1">
    <location>
        <begin position="1394"/>
        <end position="1407"/>
    </location>
</feature>
<evidence type="ECO:0008006" key="4">
    <source>
        <dbReference type="Google" id="ProtNLM"/>
    </source>
</evidence>
<feature type="region of interest" description="Disordered" evidence="1">
    <location>
        <begin position="2523"/>
        <end position="2559"/>
    </location>
</feature>
<evidence type="ECO:0000256" key="1">
    <source>
        <dbReference type="SAM" id="MobiDB-lite"/>
    </source>
</evidence>